<feature type="domain" description="Leucine-rich repeat" evidence="2">
    <location>
        <begin position="71"/>
        <end position="294"/>
    </location>
</feature>
<reference evidence="3 4" key="1">
    <citation type="journal article" date="2016" name="Genome Biol. Evol.">
        <title>Draft genome sequence of an aflatoxigenic Aspergillus species, A. bombycis.</title>
        <authorList>
            <person name="Moore G.G."/>
            <person name="Mack B.M."/>
            <person name="Beltz S.B."/>
            <person name="Gilbert M.K."/>
        </authorList>
    </citation>
    <scope>NUCLEOTIDE SEQUENCE [LARGE SCALE GENOMIC DNA]</scope>
    <source>
        <strain evidence="4">NRRL 26010</strain>
    </source>
</reference>
<dbReference type="GeneID" id="34451965"/>
<dbReference type="Pfam" id="PF24969">
    <property type="entry name" value="LRR_15"/>
    <property type="match status" value="1"/>
</dbReference>
<dbReference type="Proteomes" id="UP000179179">
    <property type="component" value="Unassembled WGS sequence"/>
</dbReference>
<accession>A0A1F7ZRJ2</accession>
<keyword evidence="4" id="KW-1185">Reference proteome</keyword>
<protein>
    <recommendedName>
        <fullName evidence="2">Leucine-rich repeat domain-containing protein</fullName>
    </recommendedName>
</protein>
<dbReference type="InterPro" id="IPR056867">
    <property type="entry name" value="LRR_15"/>
</dbReference>
<proteinExistence type="predicted"/>
<dbReference type="STRING" id="109264.A0A1F7ZRJ2"/>
<gene>
    <name evidence="3" type="ORF">ABOM_008575</name>
</gene>
<sequence>MSLVVKRVTWVGLLLTRLSRLETILLAYDHDELLQDILEKAVMRQRRFHNTPPFPCLQKIQISSLTACKPVATDFVLPFFYFPAVREVLAYNIQERPLDQSQRSLDQLTLGSPTCQVTSAGVMMGAFDPTGMAKWVQMCPKLEHFHAVLDYSPDLHDGNCNTNAFRQALLRVKETLKSLRLGFVRTASNGFDYQSPSIVQCDLYGLLGSLQEFRVLQQLSIPHASLVGLKINNSGSFTGQLPCSLEVLEITGVVVEGFFTFIVSGLAELVKYRDYFVPQLRLLVLKPSLMVRSLPDTAFLRLVCEAAGVMLEIQDLDF</sequence>
<comment type="caution">
    <text evidence="3">The sequence shown here is derived from an EMBL/GenBank/DDBJ whole genome shotgun (WGS) entry which is preliminary data.</text>
</comment>
<dbReference type="AlphaFoldDB" id="A0A1F7ZRJ2"/>
<feature type="chain" id="PRO_5009534058" description="Leucine-rich repeat domain-containing protein" evidence="1">
    <location>
        <begin position="22"/>
        <end position="318"/>
    </location>
</feature>
<feature type="signal peptide" evidence="1">
    <location>
        <begin position="1"/>
        <end position="21"/>
    </location>
</feature>
<evidence type="ECO:0000259" key="2">
    <source>
        <dbReference type="Pfam" id="PF24969"/>
    </source>
</evidence>
<evidence type="ECO:0000256" key="1">
    <source>
        <dbReference type="SAM" id="SignalP"/>
    </source>
</evidence>
<name>A0A1F7ZRJ2_9EURO</name>
<organism evidence="3 4">
    <name type="scientific">Aspergillus bombycis</name>
    <dbReference type="NCBI Taxonomy" id="109264"/>
    <lineage>
        <taxon>Eukaryota</taxon>
        <taxon>Fungi</taxon>
        <taxon>Dikarya</taxon>
        <taxon>Ascomycota</taxon>
        <taxon>Pezizomycotina</taxon>
        <taxon>Eurotiomycetes</taxon>
        <taxon>Eurotiomycetidae</taxon>
        <taxon>Eurotiales</taxon>
        <taxon>Aspergillaceae</taxon>
        <taxon>Aspergillus</taxon>
    </lineage>
</organism>
<dbReference type="EMBL" id="LYCR01000096">
    <property type="protein sequence ID" value="OGM42063.1"/>
    <property type="molecule type" value="Genomic_DNA"/>
</dbReference>
<keyword evidence="1" id="KW-0732">Signal</keyword>
<evidence type="ECO:0000313" key="3">
    <source>
        <dbReference type="EMBL" id="OGM42063.1"/>
    </source>
</evidence>
<dbReference type="OrthoDB" id="2520703at2759"/>
<dbReference type="RefSeq" id="XP_022385780.1">
    <property type="nucleotide sequence ID" value="XM_022535704.1"/>
</dbReference>
<evidence type="ECO:0000313" key="4">
    <source>
        <dbReference type="Proteomes" id="UP000179179"/>
    </source>
</evidence>